<keyword evidence="5" id="KW-1185">Reference proteome</keyword>
<reference evidence="4" key="1">
    <citation type="submission" date="2021-01" db="EMBL/GenBank/DDBJ databases">
        <title>Whole genome shotgun sequence of Rhizocola hellebori NBRC 109834.</title>
        <authorList>
            <person name="Komaki H."/>
            <person name="Tamura T."/>
        </authorList>
    </citation>
    <scope>NUCLEOTIDE SEQUENCE</scope>
    <source>
        <strain evidence="4">NBRC 109834</strain>
    </source>
</reference>
<keyword evidence="1" id="KW-0808">Transferase</keyword>
<gene>
    <name evidence="4" type="ORF">Rhe02_40500</name>
</gene>
<evidence type="ECO:0000259" key="3">
    <source>
        <dbReference type="PROSITE" id="PS51186"/>
    </source>
</evidence>
<dbReference type="RefSeq" id="WP_203909806.1">
    <property type="nucleotide sequence ID" value="NZ_BONY01000023.1"/>
</dbReference>
<evidence type="ECO:0000256" key="1">
    <source>
        <dbReference type="ARBA" id="ARBA00022679"/>
    </source>
</evidence>
<dbReference type="Proteomes" id="UP000612899">
    <property type="component" value="Unassembled WGS sequence"/>
</dbReference>
<organism evidence="4 5">
    <name type="scientific">Rhizocola hellebori</name>
    <dbReference type="NCBI Taxonomy" id="1392758"/>
    <lineage>
        <taxon>Bacteria</taxon>
        <taxon>Bacillati</taxon>
        <taxon>Actinomycetota</taxon>
        <taxon>Actinomycetes</taxon>
        <taxon>Micromonosporales</taxon>
        <taxon>Micromonosporaceae</taxon>
        <taxon>Rhizocola</taxon>
    </lineage>
</organism>
<dbReference type="InterPro" id="IPR050832">
    <property type="entry name" value="Bact_Acetyltransf"/>
</dbReference>
<proteinExistence type="predicted"/>
<dbReference type="PANTHER" id="PTHR43877">
    <property type="entry name" value="AMINOALKYLPHOSPHONATE N-ACETYLTRANSFERASE-RELATED-RELATED"/>
    <property type="match status" value="1"/>
</dbReference>
<dbReference type="EMBL" id="BONY01000023">
    <property type="protein sequence ID" value="GIH05983.1"/>
    <property type="molecule type" value="Genomic_DNA"/>
</dbReference>
<evidence type="ECO:0000313" key="4">
    <source>
        <dbReference type="EMBL" id="GIH05983.1"/>
    </source>
</evidence>
<name>A0A8J3VHJ8_9ACTN</name>
<keyword evidence="2" id="KW-0012">Acyltransferase</keyword>
<accession>A0A8J3VHJ8</accession>
<dbReference type="SUPFAM" id="SSF55729">
    <property type="entry name" value="Acyl-CoA N-acyltransferases (Nat)"/>
    <property type="match status" value="1"/>
</dbReference>
<dbReference type="GO" id="GO:0016747">
    <property type="term" value="F:acyltransferase activity, transferring groups other than amino-acyl groups"/>
    <property type="evidence" value="ECO:0007669"/>
    <property type="project" value="InterPro"/>
</dbReference>
<protein>
    <submittedName>
        <fullName evidence="4">N-acetyltransferase</fullName>
    </submittedName>
</protein>
<evidence type="ECO:0000256" key="2">
    <source>
        <dbReference type="ARBA" id="ARBA00023315"/>
    </source>
</evidence>
<dbReference type="AlphaFoldDB" id="A0A8J3VHJ8"/>
<dbReference type="PANTHER" id="PTHR43877:SF1">
    <property type="entry name" value="ACETYLTRANSFERASE"/>
    <property type="match status" value="1"/>
</dbReference>
<dbReference type="InterPro" id="IPR016181">
    <property type="entry name" value="Acyl_CoA_acyltransferase"/>
</dbReference>
<sequence length="167" mass="19230">MTLVVRPETEADCDTIAQLHVMAWQKGYRGLLPDEVLDTLSVPEWAQKRRERFNNDGPRRTLVAEVDGVVAGFVRFGPDRHEEEFGEIQAIYVHPDFWGTGAGDALIREALDNLPQQEIHLWMLEGNERAQRFYARHGLHPNGTRHFYRHSGSDFDAPELQLALRRD</sequence>
<dbReference type="Gene3D" id="3.40.630.30">
    <property type="match status" value="1"/>
</dbReference>
<dbReference type="CDD" id="cd04301">
    <property type="entry name" value="NAT_SF"/>
    <property type="match status" value="1"/>
</dbReference>
<feature type="domain" description="N-acetyltransferase" evidence="3">
    <location>
        <begin position="3"/>
        <end position="167"/>
    </location>
</feature>
<evidence type="ECO:0000313" key="5">
    <source>
        <dbReference type="Proteomes" id="UP000612899"/>
    </source>
</evidence>
<dbReference type="PROSITE" id="PS51186">
    <property type="entry name" value="GNAT"/>
    <property type="match status" value="1"/>
</dbReference>
<comment type="caution">
    <text evidence="4">The sequence shown here is derived from an EMBL/GenBank/DDBJ whole genome shotgun (WGS) entry which is preliminary data.</text>
</comment>
<dbReference type="Pfam" id="PF00583">
    <property type="entry name" value="Acetyltransf_1"/>
    <property type="match status" value="1"/>
</dbReference>
<dbReference type="InterPro" id="IPR000182">
    <property type="entry name" value="GNAT_dom"/>
</dbReference>